<dbReference type="GO" id="GO:0003700">
    <property type="term" value="F:DNA-binding transcription factor activity"/>
    <property type="evidence" value="ECO:0007669"/>
    <property type="project" value="InterPro"/>
</dbReference>
<dbReference type="InterPro" id="IPR004827">
    <property type="entry name" value="bZIP"/>
</dbReference>
<evidence type="ECO:0000256" key="7">
    <source>
        <dbReference type="SAM" id="MobiDB-lite"/>
    </source>
</evidence>
<dbReference type="AlphaFoldDB" id="A0A7S2WN10"/>
<comment type="similarity">
    <text evidence="2">Belongs to the bZIP family.</text>
</comment>
<dbReference type="SMART" id="SM00338">
    <property type="entry name" value="BRLZ"/>
    <property type="match status" value="1"/>
</dbReference>
<evidence type="ECO:0000256" key="2">
    <source>
        <dbReference type="ARBA" id="ARBA00007163"/>
    </source>
</evidence>
<dbReference type="SUPFAM" id="SSF57959">
    <property type="entry name" value="Leucine zipper domain"/>
    <property type="match status" value="1"/>
</dbReference>
<evidence type="ECO:0000256" key="4">
    <source>
        <dbReference type="ARBA" id="ARBA00023125"/>
    </source>
</evidence>
<feature type="region of interest" description="Disordered" evidence="7">
    <location>
        <begin position="74"/>
        <end position="142"/>
    </location>
</feature>
<evidence type="ECO:0000256" key="6">
    <source>
        <dbReference type="ARBA" id="ARBA00023242"/>
    </source>
</evidence>
<dbReference type="Pfam" id="PF00170">
    <property type="entry name" value="bZIP_1"/>
    <property type="match status" value="1"/>
</dbReference>
<proteinExistence type="inferred from homology"/>
<dbReference type="PANTHER" id="PTHR47416">
    <property type="entry name" value="BASIC-LEUCINE ZIPPER TRANSCRIPTION FACTOR F-RELATED"/>
    <property type="match status" value="1"/>
</dbReference>
<comment type="subcellular location">
    <subcellularLocation>
        <location evidence="1">Nucleus</location>
    </subcellularLocation>
</comment>
<keyword evidence="3" id="KW-0805">Transcription regulation</keyword>
<evidence type="ECO:0000256" key="5">
    <source>
        <dbReference type="ARBA" id="ARBA00023163"/>
    </source>
</evidence>
<keyword evidence="4" id="KW-0238">DNA-binding</keyword>
<sequence length="192" mass="21072">VERWLLEAAARPSLRPAAAGFPLYWPGALLLARAAMELLAQLACDSELALGLAPPDLLSAAQRRKLRQQKLAAKRQLVSKRGGETRHQLVKQEESDGTSSEDGESSEEAKASGSANSGATEQKKQMRMIRNRQSAALSRKRKADRISALEQRVIELETENMQLRRRLQGTSLSQSELAALVTAVKSQCARIE</sequence>
<evidence type="ECO:0000313" key="9">
    <source>
        <dbReference type="EMBL" id="CAD9697468.1"/>
    </source>
</evidence>
<accession>A0A7S2WN10</accession>
<feature type="compositionally biased region" description="Acidic residues" evidence="7">
    <location>
        <begin position="95"/>
        <end position="106"/>
    </location>
</feature>
<dbReference type="PROSITE" id="PS50217">
    <property type="entry name" value="BZIP"/>
    <property type="match status" value="1"/>
</dbReference>
<dbReference type="Gene3D" id="1.20.5.170">
    <property type="match status" value="1"/>
</dbReference>
<dbReference type="GO" id="GO:0003677">
    <property type="term" value="F:DNA binding"/>
    <property type="evidence" value="ECO:0007669"/>
    <property type="project" value="UniProtKB-KW"/>
</dbReference>
<feature type="compositionally biased region" description="Basic and acidic residues" evidence="7">
    <location>
        <begin position="81"/>
        <end position="94"/>
    </location>
</feature>
<dbReference type="EMBL" id="HBHJ01020996">
    <property type="protein sequence ID" value="CAD9697468.1"/>
    <property type="molecule type" value="Transcribed_RNA"/>
</dbReference>
<protein>
    <recommendedName>
        <fullName evidence="8">BZIP domain-containing protein</fullName>
    </recommendedName>
</protein>
<gene>
    <name evidence="9" type="ORF">RMAR1173_LOCUS13888</name>
</gene>
<organism evidence="9">
    <name type="scientific">Rhizochromulina marina</name>
    <dbReference type="NCBI Taxonomy" id="1034831"/>
    <lineage>
        <taxon>Eukaryota</taxon>
        <taxon>Sar</taxon>
        <taxon>Stramenopiles</taxon>
        <taxon>Ochrophyta</taxon>
        <taxon>Dictyochophyceae</taxon>
        <taxon>Rhizochromulinales</taxon>
        <taxon>Rhizochromulina</taxon>
    </lineage>
</organism>
<dbReference type="GO" id="GO:0005634">
    <property type="term" value="C:nucleus"/>
    <property type="evidence" value="ECO:0007669"/>
    <property type="project" value="UniProtKB-SubCell"/>
</dbReference>
<evidence type="ECO:0000256" key="1">
    <source>
        <dbReference type="ARBA" id="ARBA00004123"/>
    </source>
</evidence>
<reference evidence="9" key="1">
    <citation type="submission" date="2021-01" db="EMBL/GenBank/DDBJ databases">
        <authorList>
            <person name="Corre E."/>
            <person name="Pelletier E."/>
            <person name="Niang G."/>
            <person name="Scheremetjew M."/>
            <person name="Finn R."/>
            <person name="Kale V."/>
            <person name="Holt S."/>
            <person name="Cochrane G."/>
            <person name="Meng A."/>
            <person name="Brown T."/>
            <person name="Cohen L."/>
        </authorList>
    </citation>
    <scope>NUCLEOTIDE SEQUENCE</scope>
    <source>
        <strain evidence="9">CCMP1243</strain>
    </source>
</reference>
<feature type="domain" description="BZIP" evidence="8">
    <location>
        <begin position="121"/>
        <end position="168"/>
    </location>
</feature>
<dbReference type="InterPro" id="IPR046347">
    <property type="entry name" value="bZIP_sf"/>
</dbReference>
<feature type="non-terminal residue" evidence="9">
    <location>
        <position position="1"/>
    </location>
</feature>
<evidence type="ECO:0000256" key="3">
    <source>
        <dbReference type="ARBA" id="ARBA00023015"/>
    </source>
</evidence>
<dbReference type="PANTHER" id="PTHR47416:SF8">
    <property type="entry name" value="BASIC-LEUCINE ZIPPER TRANSCRIPTION FACTOR E-RELATED"/>
    <property type="match status" value="1"/>
</dbReference>
<keyword evidence="6" id="KW-0539">Nucleus</keyword>
<evidence type="ECO:0000259" key="8">
    <source>
        <dbReference type="PROSITE" id="PS50217"/>
    </source>
</evidence>
<keyword evidence="5" id="KW-0804">Transcription</keyword>
<name>A0A7S2WN10_9STRA</name>